<proteinExistence type="predicted"/>
<accession>A0A0A1UF94</accession>
<sequence>MSLFLVLCTFFTLCLSEIDPWIDNTKLSSHLRVKRAINFAREQEQNLRDMVTEDITRPFVRGNSFTTSLSMFPNLEMLVVTSTLAYKTKYENNTNAPKLILTLKDSDGITTTKELTYTTLSQETGQRLKEIDWKTSFFPLTNFTKTLSFLVEPKSDTTNAFVAFLSYPVSSTAMSKPTFGKTLTAFHITGGENKDSNTYSIVGNVFIDFELKLCTSFFDNGFNQNYEETMEEWSEVLSTTMWTEGIDVSMLITFSLQGYFCFPLIDYVFFSETSKVSTEWKYCDKYIEDSDKFKSDPCCNREAEGKCNTFRDRKSTYMGIEPVCMFDFLKNKDVNLTNKRKIELNERSYAMGDFTQYLHDFHFWSLPTILWNHVNQNQVKRFVCRNIFNDPTEYINNSGGCPIDMHKVSGFEADSTGCYTPTDNQIDLFIDLCVSKINIDNGELDRFEVSELQEGVVPMFQAPTKKEYPYDSAHPNNCYSYDGRIFNSKEDNTNCEGYVCDINNDRWVFKTKEEAIAKCPQLTTSCAIQSQGCGIGDNVNLPNNSIEIGDSFKRFVKVIDLTSEECANIKGIDLNLINSSIDDEYECLSQVVGCADYLSPEFKHCDEASMLTNVFEFHERVLPKAEMYRLKRATASTNATFEERNLVSNYEDINKVFYMQYFLGELKQRAPVLFKYFNREISAFITDCIFIEDEKFSDYTGAQFPLTVQTLNRDKSEQYEKVQIEPADEKEDLKMTEYDRCYACGSTVIFGSIDGNVQVNGYQFPLLNYWSEATDVAKENLGFLMPVKYNDSIGGRDENFTIGYIVGDAVKFNKIVAENHTTIYIGISEFSTVDFTEASTYPINDFLRIRNTTENGQIKLWIEPLYLECVHTSSDENKLVFDFSNPYILCKVPESVYETLTPDDGILPIYRLPKNKIRKEYPEDSNTQQIIIIVVPVVVGVIAFVALILGTIVFIVRHRRRKGREMLKEYNELELSSLGGPLIQYD</sequence>
<organism evidence="3 4">
    <name type="scientific">Entamoeba invadens IP1</name>
    <dbReference type="NCBI Taxonomy" id="370355"/>
    <lineage>
        <taxon>Eukaryota</taxon>
        <taxon>Amoebozoa</taxon>
        <taxon>Evosea</taxon>
        <taxon>Archamoebae</taxon>
        <taxon>Mastigamoebida</taxon>
        <taxon>Entamoebidae</taxon>
        <taxon>Entamoeba</taxon>
    </lineage>
</organism>
<dbReference type="KEGG" id="eiv:EIN_430870"/>
<evidence type="ECO:0000313" key="4">
    <source>
        <dbReference type="Proteomes" id="UP000014680"/>
    </source>
</evidence>
<dbReference type="OrthoDB" id="25915at2759"/>
<keyword evidence="1" id="KW-1133">Transmembrane helix</keyword>
<dbReference type="EMBL" id="KB206168">
    <property type="protein sequence ID" value="ELP95281.1"/>
    <property type="molecule type" value="Genomic_DNA"/>
</dbReference>
<feature type="chain" id="PRO_5001980854" evidence="2">
    <location>
        <begin position="17"/>
        <end position="986"/>
    </location>
</feature>
<dbReference type="VEuPathDB" id="AmoebaDB:EIN_430870"/>
<feature type="transmembrane region" description="Helical" evidence="1">
    <location>
        <begin position="930"/>
        <end position="956"/>
    </location>
</feature>
<dbReference type="Proteomes" id="UP000014680">
    <property type="component" value="Unassembled WGS sequence"/>
</dbReference>
<feature type="signal peptide" evidence="2">
    <location>
        <begin position="1"/>
        <end position="16"/>
    </location>
</feature>
<evidence type="ECO:0000256" key="1">
    <source>
        <dbReference type="SAM" id="Phobius"/>
    </source>
</evidence>
<dbReference type="OMA" id="ECANIKG"/>
<dbReference type="AlphaFoldDB" id="A0A0A1UF94"/>
<keyword evidence="1" id="KW-0812">Transmembrane</keyword>
<keyword evidence="4" id="KW-1185">Reference proteome</keyword>
<name>A0A0A1UF94_ENTIV</name>
<keyword evidence="2" id="KW-0732">Signal</keyword>
<evidence type="ECO:0000256" key="2">
    <source>
        <dbReference type="SAM" id="SignalP"/>
    </source>
</evidence>
<evidence type="ECO:0000313" key="3">
    <source>
        <dbReference type="EMBL" id="ELP95281.1"/>
    </source>
</evidence>
<dbReference type="GeneID" id="14894159"/>
<keyword evidence="1" id="KW-0472">Membrane</keyword>
<reference evidence="3 4" key="1">
    <citation type="submission" date="2012-10" db="EMBL/GenBank/DDBJ databases">
        <authorList>
            <person name="Zafar N."/>
            <person name="Inman J."/>
            <person name="Hall N."/>
            <person name="Lorenzi H."/>
            <person name="Caler E."/>
        </authorList>
    </citation>
    <scope>NUCLEOTIDE SEQUENCE [LARGE SCALE GENOMIC DNA]</scope>
    <source>
        <strain evidence="3 4">IP1</strain>
    </source>
</reference>
<gene>
    <name evidence="3" type="ORF">EIN_430870</name>
</gene>
<protein>
    <submittedName>
        <fullName evidence="3">Uncharacterized protein</fullName>
    </submittedName>
</protein>
<dbReference type="RefSeq" id="XP_004262052.1">
    <property type="nucleotide sequence ID" value="XM_004262004.1"/>
</dbReference>